<protein>
    <recommendedName>
        <fullName evidence="12 13">1-deoxy-D-xylulose 5-phosphate reductoisomerase</fullName>
        <shortName evidence="13">DXP reductoisomerase</shortName>
        <ecNumber evidence="4 13">1.1.1.267</ecNumber>
    </recommendedName>
    <alternativeName>
        <fullName evidence="13">1-deoxyxylulose-5-phosphate reductoisomerase</fullName>
    </alternativeName>
    <alternativeName>
        <fullName evidence="13">2-C-methyl-D-erythritol 4-phosphate synthase</fullName>
    </alternativeName>
</protein>
<evidence type="ECO:0000313" key="17">
    <source>
        <dbReference type="EMBL" id="RUO79695.1"/>
    </source>
</evidence>
<evidence type="ECO:0000256" key="11">
    <source>
        <dbReference type="ARBA" id="ARBA00054845"/>
    </source>
</evidence>
<reference evidence="17 18" key="1">
    <citation type="journal article" date="2011" name="Front. Microbiol.">
        <title>Genomic signatures of strain selection and enhancement in Bacillus atrophaeus var. globigii, a historical biowarfare simulant.</title>
        <authorList>
            <person name="Gibbons H.S."/>
            <person name="Broomall S.M."/>
            <person name="McNew L.A."/>
            <person name="Daligault H."/>
            <person name="Chapman C."/>
            <person name="Bruce D."/>
            <person name="Karavis M."/>
            <person name="Krepps M."/>
            <person name="McGregor P.A."/>
            <person name="Hong C."/>
            <person name="Park K.H."/>
            <person name="Akmal A."/>
            <person name="Feldman A."/>
            <person name="Lin J.S."/>
            <person name="Chang W.E."/>
            <person name="Higgs B.W."/>
            <person name="Demirev P."/>
            <person name="Lindquist J."/>
            <person name="Liem A."/>
            <person name="Fochler E."/>
            <person name="Read T.D."/>
            <person name="Tapia R."/>
            <person name="Johnson S."/>
            <person name="Bishop-Lilly K.A."/>
            <person name="Detter C."/>
            <person name="Han C."/>
            <person name="Sozhamannan S."/>
            <person name="Rosenzweig C.N."/>
            <person name="Skowronski E.W."/>
        </authorList>
    </citation>
    <scope>NUCLEOTIDE SEQUENCE [LARGE SCALE GENOMIC DNA]</scope>
    <source>
        <strain evidence="17 18">PIT1</strain>
    </source>
</reference>
<feature type="binding site" evidence="13">
    <location>
        <position position="224"/>
    </location>
    <ligand>
        <name>1-deoxy-D-xylulose 5-phosphate</name>
        <dbReference type="ChEBI" id="CHEBI:57792"/>
    </ligand>
</feature>
<feature type="binding site" evidence="13">
    <location>
        <position position="148"/>
    </location>
    <ligand>
        <name>Mn(2+)</name>
        <dbReference type="ChEBI" id="CHEBI:29035"/>
    </ligand>
</feature>
<evidence type="ECO:0000256" key="7">
    <source>
        <dbReference type="ARBA" id="ARBA00023002"/>
    </source>
</evidence>
<feature type="binding site" evidence="13">
    <location>
        <position position="10"/>
    </location>
    <ligand>
        <name>NADPH</name>
        <dbReference type="ChEBI" id="CHEBI:57783"/>
    </ligand>
</feature>
<feature type="binding site" evidence="13">
    <location>
        <position position="228"/>
    </location>
    <ligand>
        <name>1-deoxy-D-xylulose 5-phosphate</name>
        <dbReference type="ChEBI" id="CHEBI:57792"/>
    </ligand>
</feature>
<dbReference type="GO" id="GO:0070402">
    <property type="term" value="F:NADPH binding"/>
    <property type="evidence" value="ECO:0007669"/>
    <property type="project" value="InterPro"/>
</dbReference>
<dbReference type="FunFam" id="3.40.50.720:FF:000045">
    <property type="entry name" value="1-deoxy-D-xylulose 5-phosphate reductoisomerase"/>
    <property type="match status" value="1"/>
</dbReference>
<dbReference type="NCBIfam" id="NF009114">
    <property type="entry name" value="PRK12464.1"/>
    <property type="match status" value="1"/>
</dbReference>
<dbReference type="InterPro" id="IPR003821">
    <property type="entry name" value="DXP_reductoisomerase"/>
</dbReference>
<comment type="caution">
    <text evidence="17">The sequence shown here is derived from an EMBL/GenBank/DDBJ whole genome shotgun (WGS) entry which is preliminary data.</text>
</comment>
<evidence type="ECO:0000256" key="2">
    <source>
        <dbReference type="ARBA" id="ARBA00005094"/>
    </source>
</evidence>
<feature type="binding site" evidence="13">
    <location>
        <position position="149"/>
    </location>
    <ligand>
        <name>1-deoxy-D-xylulose 5-phosphate</name>
        <dbReference type="ChEBI" id="CHEBI:57792"/>
    </ligand>
</feature>
<evidence type="ECO:0000256" key="8">
    <source>
        <dbReference type="ARBA" id="ARBA00023211"/>
    </source>
</evidence>
<feature type="binding site" evidence="13">
    <location>
        <position position="36"/>
    </location>
    <ligand>
        <name>NADPH</name>
        <dbReference type="ChEBI" id="CHEBI:57783"/>
    </ligand>
</feature>
<keyword evidence="17" id="KW-0413">Isomerase</keyword>
<comment type="caution">
    <text evidence="13">Lacks conserved residue(s) required for the propagation of feature annotation.</text>
</comment>
<keyword evidence="18" id="KW-1185">Reference proteome</keyword>
<feature type="binding site" evidence="13">
    <location>
        <position position="183"/>
    </location>
    <ligand>
        <name>1-deoxy-D-xylulose 5-phosphate</name>
        <dbReference type="ChEBI" id="CHEBI:57792"/>
    </ligand>
</feature>
<evidence type="ECO:0000256" key="10">
    <source>
        <dbReference type="ARBA" id="ARBA00048543"/>
    </source>
</evidence>
<feature type="binding site" evidence="13">
    <location>
        <position position="219"/>
    </location>
    <ligand>
        <name>1-deoxy-D-xylulose 5-phosphate</name>
        <dbReference type="ChEBI" id="CHEBI:57792"/>
    </ligand>
</feature>
<dbReference type="NCBIfam" id="TIGR00243">
    <property type="entry name" value="Dxr"/>
    <property type="match status" value="1"/>
</dbReference>
<comment type="pathway">
    <text evidence="2 13">Isoprenoid biosynthesis; isopentenyl diphosphate biosynthesis via DXP pathway; isopentenyl diphosphate from 1-deoxy-D-xylulose 5-phosphate: step 1/6.</text>
</comment>
<feature type="binding site" evidence="13">
    <location>
        <position position="150"/>
    </location>
    <ligand>
        <name>1-deoxy-D-xylulose 5-phosphate</name>
        <dbReference type="ChEBI" id="CHEBI:57792"/>
    </ligand>
</feature>
<feature type="binding site" evidence="13">
    <location>
        <position position="212"/>
    </location>
    <ligand>
        <name>NADPH</name>
        <dbReference type="ChEBI" id="CHEBI:57783"/>
    </ligand>
</feature>
<dbReference type="Gene3D" id="3.40.50.720">
    <property type="entry name" value="NAD(P)-binding Rossmann-like Domain"/>
    <property type="match status" value="1"/>
</dbReference>
<evidence type="ECO:0000256" key="1">
    <source>
        <dbReference type="ARBA" id="ARBA00001941"/>
    </source>
</evidence>
<dbReference type="Pfam" id="PF13288">
    <property type="entry name" value="DXPR_C"/>
    <property type="match status" value="1"/>
</dbReference>
<comment type="catalytic activity">
    <reaction evidence="10">
        <text>2-C-methyl-D-erythritol 4-phosphate + NADP(+) = 1-deoxy-D-xylulose 5-phosphate + NADPH + H(+)</text>
        <dbReference type="Rhea" id="RHEA:13717"/>
        <dbReference type="ChEBI" id="CHEBI:15378"/>
        <dbReference type="ChEBI" id="CHEBI:57783"/>
        <dbReference type="ChEBI" id="CHEBI:57792"/>
        <dbReference type="ChEBI" id="CHEBI:58262"/>
        <dbReference type="ChEBI" id="CHEBI:58349"/>
        <dbReference type="EC" id="1.1.1.267"/>
    </reaction>
    <physiologicalReaction direction="right-to-left" evidence="10">
        <dbReference type="Rhea" id="RHEA:13719"/>
    </physiologicalReaction>
</comment>
<feature type="binding site" evidence="13">
    <location>
        <position position="122"/>
    </location>
    <ligand>
        <name>NADPH</name>
        <dbReference type="ChEBI" id="CHEBI:57783"/>
    </ligand>
</feature>
<dbReference type="InterPro" id="IPR026877">
    <property type="entry name" value="DXPR_C"/>
</dbReference>
<dbReference type="HAMAP" id="MF_00183">
    <property type="entry name" value="DXP_reductoisom"/>
    <property type="match status" value="1"/>
</dbReference>
<dbReference type="InterPro" id="IPR013512">
    <property type="entry name" value="DXP_reductoisomerase_N"/>
</dbReference>
<feature type="binding site" evidence="13">
    <location>
        <position position="38"/>
    </location>
    <ligand>
        <name>NADPH</name>
        <dbReference type="ChEBI" id="CHEBI:57783"/>
    </ligand>
</feature>
<dbReference type="OrthoDB" id="9806546at2"/>
<feature type="binding site" evidence="13">
    <location>
        <position position="150"/>
    </location>
    <ligand>
        <name>Mn(2+)</name>
        <dbReference type="ChEBI" id="CHEBI:29035"/>
    </ligand>
</feature>
<keyword evidence="6 13" id="KW-0521">NADP</keyword>
<dbReference type="PANTHER" id="PTHR30525:SF0">
    <property type="entry name" value="1-DEOXY-D-XYLULOSE 5-PHOSPHATE REDUCTOISOMERASE, CHLOROPLASTIC"/>
    <property type="match status" value="1"/>
</dbReference>
<dbReference type="InterPro" id="IPR036291">
    <property type="entry name" value="NAD(P)-bd_dom_sf"/>
</dbReference>
<feature type="domain" description="DXP reductoisomerase C-terminal" evidence="16">
    <location>
        <begin position="268"/>
        <end position="385"/>
    </location>
</feature>
<dbReference type="InterPro" id="IPR013644">
    <property type="entry name" value="DXP_reductoisomerase_C"/>
</dbReference>
<name>A0A432ZP53_9GAMM</name>
<dbReference type="Proteomes" id="UP000288279">
    <property type="component" value="Unassembled WGS sequence"/>
</dbReference>
<organism evidence="17 18">
    <name type="scientific">Pseudidiomarina taiwanensis</name>
    <dbReference type="NCBI Taxonomy" id="337250"/>
    <lineage>
        <taxon>Bacteria</taxon>
        <taxon>Pseudomonadati</taxon>
        <taxon>Pseudomonadota</taxon>
        <taxon>Gammaproteobacteria</taxon>
        <taxon>Alteromonadales</taxon>
        <taxon>Idiomarinaceae</taxon>
        <taxon>Pseudidiomarina</taxon>
    </lineage>
</organism>
<feature type="binding site" evidence="13">
    <location>
        <position position="11"/>
    </location>
    <ligand>
        <name>NADPH</name>
        <dbReference type="ChEBI" id="CHEBI:57783"/>
    </ligand>
</feature>
<comment type="similarity">
    <text evidence="3 13">Belongs to the DXR family.</text>
</comment>
<evidence type="ECO:0000256" key="9">
    <source>
        <dbReference type="ARBA" id="ARBA00023229"/>
    </source>
</evidence>
<feature type="binding site" evidence="13">
    <location>
        <position position="225"/>
    </location>
    <ligand>
        <name>1-deoxy-D-xylulose 5-phosphate</name>
        <dbReference type="ChEBI" id="CHEBI:57792"/>
    </ligand>
</feature>
<keyword evidence="7 13" id="KW-0560">Oxidoreductase</keyword>
<dbReference type="NCBIfam" id="NF003938">
    <property type="entry name" value="PRK05447.1-1"/>
    <property type="match status" value="1"/>
</dbReference>
<dbReference type="Pfam" id="PF08436">
    <property type="entry name" value="DXP_redisom_C"/>
    <property type="match status" value="1"/>
</dbReference>
<gene>
    <name evidence="13" type="primary">dxr</name>
    <name evidence="17" type="ORF">CWI83_02985</name>
</gene>
<evidence type="ECO:0000256" key="3">
    <source>
        <dbReference type="ARBA" id="ARBA00006825"/>
    </source>
</evidence>
<dbReference type="RefSeq" id="WP_126826055.1">
    <property type="nucleotide sequence ID" value="NZ_PIQG01000001.1"/>
</dbReference>
<evidence type="ECO:0000259" key="16">
    <source>
        <dbReference type="Pfam" id="PF13288"/>
    </source>
</evidence>
<keyword evidence="5 13" id="KW-0479">Metal-binding</keyword>
<dbReference type="UniPathway" id="UPA00056">
    <property type="reaction ID" value="UER00092"/>
</dbReference>
<dbReference type="Gene3D" id="1.10.1740.10">
    <property type="match status" value="1"/>
</dbReference>
<dbReference type="SUPFAM" id="SSF69055">
    <property type="entry name" value="1-deoxy-D-xylulose-5-phosphate reductoisomerase, C-terminal domain"/>
    <property type="match status" value="1"/>
</dbReference>
<evidence type="ECO:0000256" key="13">
    <source>
        <dbReference type="HAMAP-Rule" id="MF_00183"/>
    </source>
</evidence>
<comment type="function">
    <text evidence="11 13">Catalyzes the NADPH-dependent rearrangement and reduction of 1-deoxy-D-xylulose-5-phosphate (DXP) to 2-C-methyl-D-erythritol 4-phosphate (MEP).</text>
</comment>
<feature type="binding site" evidence="13">
    <location>
        <position position="124"/>
    </location>
    <ligand>
        <name>NADPH</name>
        <dbReference type="ChEBI" id="CHEBI:57783"/>
    </ligand>
</feature>
<evidence type="ECO:0000259" key="14">
    <source>
        <dbReference type="Pfam" id="PF02670"/>
    </source>
</evidence>
<dbReference type="InterPro" id="IPR036169">
    <property type="entry name" value="DXPR_C_sf"/>
</dbReference>
<feature type="binding site" evidence="13">
    <location>
        <position position="12"/>
    </location>
    <ligand>
        <name>NADPH</name>
        <dbReference type="ChEBI" id="CHEBI:57783"/>
    </ligand>
</feature>
<evidence type="ECO:0000256" key="12">
    <source>
        <dbReference type="ARBA" id="ARBA00071224"/>
    </source>
</evidence>
<feature type="binding site" evidence="13">
    <location>
        <position position="13"/>
    </location>
    <ligand>
        <name>NADPH</name>
        <dbReference type="ChEBI" id="CHEBI:57783"/>
    </ligand>
</feature>
<comment type="cofactor">
    <cofactor evidence="13">
        <name>Mg(2+)</name>
        <dbReference type="ChEBI" id="CHEBI:18420"/>
    </cofactor>
    <cofactor evidence="13">
        <name>Mn(2+)</name>
        <dbReference type="ChEBI" id="CHEBI:29035"/>
    </cofactor>
</comment>
<dbReference type="SUPFAM" id="SSF55347">
    <property type="entry name" value="Glyceraldehyde-3-phosphate dehydrogenase-like, C-terminal domain"/>
    <property type="match status" value="1"/>
</dbReference>
<dbReference type="SUPFAM" id="SSF51735">
    <property type="entry name" value="NAD(P)-binding Rossmann-fold domains"/>
    <property type="match status" value="1"/>
</dbReference>
<feature type="domain" description="1-deoxy-D-xylulose 5-phosphate reductoisomerase C-terminal" evidence="15">
    <location>
        <begin position="144"/>
        <end position="236"/>
    </location>
</feature>
<dbReference type="GO" id="GO:0016853">
    <property type="term" value="F:isomerase activity"/>
    <property type="evidence" value="ECO:0007669"/>
    <property type="project" value="UniProtKB-KW"/>
</dbReference>
<dbReference type="Pfam" id="PF02670">
    <property type="entry name" value="DXP_reductoisom"/>
    <property type="match status" value="1"/>
</dbReference>
<proteinExistence type="inferred from homology"/>
<comment type="cofactor">
    <cofactor evidence="1">
        <name>Co(2+)</name>
        <dbReference type="ChEBI" id="CHEBI:48828"/>
    </cofactor>
</comment>
<feature type="binding site" evidence="13">
    <location>
        <position position="206"/>
    </location>
    <ligand>
        <name>1-deoxy-D-xylulose 5-phosphate</name>
        <dbReference type="ChEBI" id="CHEBI:57792"/>
    </ligand>
</feature>
<feature type="binding site" evidence="13">
    <location>
        <position position="123"/>
    </location>
    <ligand>
        <name>1-deoxy-D-xylulose 5-phosphate</name>
        <dbReference type="ChEBI" id="CHEBI:57792"/>
    </ligand>
</feature>
<evidence type="ECO:0000256" key="4">
    <source>
        <dbReference type="ARBA" id="ARBA00012366"/>
    </source>
</evidence>
<dbReference type="PANTHER" id="PTHR30525">
    <property type="entry name" value="1-DEOXY-D-XYLULOSE 5-PHOSPHATE REDUCTOISOMERASE"/>
    <property type="match status" value="1"/>
</dbReference>
<dbReference type="GO" id="GO:0030604">
    <property type="term" value="F:1-deoxy-D-xylulose-5-phosphate reductoisomerase activity"/>
    <property type="evidence" value="ECO:0007669"/>
    <property type="project" value="UniProtKB-UniRule"/>
</dbReference>
<dbReference type="FunFam" id="1.10.1740.10:FF:000004">
    <property type="entry name" value="1-deoxy-D-xylulose 5-phosphate reductoisomerase"/>
    <property type="match status" value="1"/>
</dbReference>
<keyword evidence="13" id="KW-0460">Magnesium</keyword>
<sequence>MKAVTILGATGSIGQSTLNVLAAHPEQFEVFALTAATNVDAMGKLCEQFRPRYAVMADPTAAQALTAQLTGRTTKVLAGSEGLCEVASAGDVDIVMAAIVGAAGLLPTLAAVEAGKKVLLANKEALVMSGQLFMDAVTRHQAQLLPVDSEHNAIFQCLPESAQQLGLVDLAAAGVHKILLTGSGGPFRELPVAALAEQTPAAACAHPNWDMGRKISVDSATMLNKGLEYIEARWLFNCQPQQLEVLLHPQSVIHSMVSYADGSVIAQMGQADMRTPIAHCLSYPQRLESGVAALDFSQVAQLTFAQAEPARYPCLFLAQQACWEGQWATTSLNAANEVAVAAFLAGKIKFTQISQICERVLEQSSAAHVTALEDVLAIDQQARRYAQEVMEQRANV</sequence>
<accession>A0A432ZP53</accession>
<dbReference type="EC" id="1.1.1.267" evidence="4 13"/>
<feature type="domain" description="1-deoxy-D-xylulose 5-phosphate reductoisomerase N-terminal" evidence="14">
    <location>
        <begin position="4"/>
        <end position="130"/>
    </location>
</feature>
<keyword evidence="9 13" id="KW-0414">Isoprene biosynthesis</keyword>
<evidence type="ECO:0000256" key="6">
    <source>
        <dbReference type="ARBA" id="ARBA00022857"/>
    </source>
</evidence>
<evidence type="ECO:0000256" key="5">
    <source>
        <dbReference type="ARBA" id="ARBA00022723"/>
    </source>
</evidence>
<evidence type="ECO:0000313" key="18">
    <source>
        <dbReference type="Proteomes" id="UP000288279"/>
    </source>
</evidence>
<dbReference type="AlphaFoldDB" id="A0A432ZP53"/>
<feature type="binding site" evidence="13">
    <location>
        <position position="228"/>
    </location>
    <ligand>
        <name>Mn(2+)</name>
        <dbReference type="ChEBI" id="CHEBI:29035"/>
    </ligand>
</feature>
<dbReference type="GO" id="GO:0030145">
    <property type="term" value="F:manganese ion binding"/>
    <property type="evidence" value="ECO:0007669"/>
    <property type="project" value="TreeGrafter"/>
</dbReference>
<dbReference type="PIRSF" id="PIRSF006205">
    <property type="entry name" value="Dxp_reductismrs"/>
    <property type="match status" value="1"/>
</dbReference>
<dbReference type="EMBL" id="PIQG01000001">
    <property type="protein sequence ID" value="RUO79695.1"/>
    <property type="molecule type" value="Genomic_DNA"/>
</dbReference>
<keyword evidence="8 13" id="KW-0464">Manganese</keyword>
<dbReference type="GO" id="GO:0051484">
    <property type="term" value="P:isopentenyl diphosphate biosynthetic process, methylerythritol 4-phosphate pathway involved in terpenoid biosynthetic process"/>
    <property type="evidence" value="ECO:0007669"/>
    <property type="project" value="UniProtKB-ARBA"/>
</dbReference>
<evidence type="ECO:0000259" key="15">
    <source>
        <dbReference type="Pfam" id="PF08436"/>
    </source>
</evidence>